<evidence type="ECO:0000313" key="3">
    <source>
        <dbReference type="Proteomes" id="UP000008909"/>
    </source>
</evidence>
<feature type="compositionally biased region" description="Polar residues" evidence="1">
    <location>
        <begin position="215"/>
        <end position="224"/>
    </location>
</feature>
<accession>G7YVA4</accession>
<proteinExistence type="predicted"/>
<evidence type="ECO:0000256" key="1">
    <source>
        <dbReference type="SAM" id="MobiDB-lite"/>
    </source>
</evidence>
<gene>
    <name evidence="2" type="ORF">CLF_111751</name>
</gene>
<reference key="2">
    <citation type="submission" date="2011-10" db="EMBL/GenBank/DDBJ databases">
        <title>The genome and transcriptome sequence of Clonorchis sinensis provide insights into the carcinogenic liver fluke.</title>
        <authorList>
            <person name="Wang X."/>
            <person name="Huang Y."/>
            <person name="Chen W."/>
            <person name="Liu H."/>
            <person name="Guo L."/>
            <person name="Chen Y."/>
            <person name="Luo F."/>
            <person name="Zhou W."/>
            <person name="Sun J."/>
            <person name="Mao Q."/>
            <person name="Liang P."/>
            <person name="Zhou C."/>
            <person name="Tian Y."/>
            <person name="Men J."/>
            <person name="Lv X."/>
            <person name="Huang L."/>
            <person name="Zhou J."/>
            <person name="Hu Y."/>
            <person name="Li R."/>
            <person name="Zhang F."/>
            <person name="Lei H."/>
            <person name="Li X."/>
            <person name="Hu X."/>
            <person name="Liang C."/>
            <person name="Xu J."/>
            <person name="Wu Z."/>
            <person name="Yu X."/>
        </authorList>
    </citation>
    <scope>NUCLEOTIDE SEQUENCE</scope>
    <source>
        <strain>Henan</strain>
    </source>
</reference>
<protein>
    <submittedName>
        <fullName evidence="2">Uncharacterized protein</fullName>
    </submittedName>
</protein>
<dbReference type="AlphaFoldDB" id="G7YVA4"/>
<keyword evidence="3" id="KW-1185">Reference proteome</keyword>
<organism evidence="2 3">
    <name type="scientific">Clonorchis sinensis</name>
    <name type="common">Chinese liver fluke</name>
    <dbReference type="NCBI Taxonomy" id="79923"/>
    <lineage>
        <taxon>Eukaryota</taxon>
        <taxon>Metazoa</taxon>
        <taxon>Spiralia</taxon>
        <taxon>Lophotrochozoa</taxon>
        <taxon>Platyhelminthes</taxon>
        <taxon>Trematoda</taxon>
        <taxon>Digenea</taxon>
        <taxon>Opisthorchiida</taxon>
        <taxon>Opisthorchiata</taxon>
        <taxon>Opisthorchiidae</taxon>
        <taxon>Clonorchis</taxon>
    </lineage>
</organism>
<sequence length="281" mass="30740">MECADFVLIFKEGEKTQVFLNKLIEVIPSFGVHSAFTNSYSESSRNHVTSQHRLLSAVIDGSQQMWAKWLSVERETRYAMSHLQEALVRAVSIQKTNPTIRRLFEDHPLGARKLGHSSSMEEVRKRLPGGAHSADPKLKAKPIVVIAPCAPESTPRQTTATPDSSFYSTTADSSNSIGSDALEEASLTWTERPKYVELSAPLFVTDVKGATVNCTPKSRPSWTGSDERSQMAKPTGKPTTLADVEVGECCENRTTTEAVKLPISSSTSSKVASWIVDTVVP</sequence>
<feature type="region of interest" description="Disordered" evidence="1">
    <location>
        <begin position="215"/>
        <end position="239"/>
    </location>
</feature>
<dbReference type="Proteomes" id="UP000008909">
    <property type="component" value="Unassembled WGS sequence"/>
</dbReference>
<dbReference type="EMBL" id="DF144430">
    <property type="protein sequence ID" value="GAA56884.1"/>
    <property type="molecule type" value="Genomic_DNA"/>
</dbReference>
<feature type="region of interest" description="Disordered" evidence="1">
    <location>
        <begin position="152"/>
        <end position="177"/>
    </location>
</feature>
<evidence type="ECO:0000313" key="2">
    <source>
        <dbReference type="EMBL" id="GAA56884.1"/>
    </source>
</evidence>
<reference evidence="2" key="1">
    <citation type="journal article" date="2011" name="Genome Biol.">
        <title>The draft genome of the carcinogenic human liver fluke Clonorchis sinensis.</title>
        <authorList>
            <person name="Wang X."/>
            <person name="Chen W."/>
            <person name="Huang Y."/>
            <person name="Sun J."/>
            <person name="Men J."/>
            <person name="Liu H."/>
            <person name="Luo F."/>
            <person name="Guo L."/>
            <person name="Lv X."/>
            <person name="Deng C."/>
            <person name="Zhou C."/>
            <person name="Fan Y."/>
            <person name="Li X."/>
            <person name="Huang L."/>
            <person name="Hu Y."/>
            <person name="Liang C."/>
            <person name="Hu X."/>
            <person name="Xu J."/>
            <person name="Yu X."/>
        </authorList>
    </citation>
    <scope>NUCLEOTIDE SEQUENCE [LARGE SCALE GENOMIC DNA]</scope>
    <source>
        <strain evidence="2">Henan</strain>
    </source>
</reference>
<name>G7YVA4_CLOSI</name>
<feature type="compositionally biased region" description="Polar residues" evidence="1">
    <location>
        <begin position="154"/>
        <end position="177"/>
    </location>
</feature>